<keyword evidence="2" id="KW-1185">Reference proteome</keyword>
<evidence type="ECO:0000313" key="2">
    <source>
        <dbReference type="Proteomes" id="UP000011724"/>
    </source>
</evidence>
<dbReference type="Proteomes" id="UP000011724">
    <property type="component" value="Chromosome"/>
</dbReference>
<proteinExistence type="predicted"/>
<protein>
    <recommendedName>
        <fullName evidence="3">Leucine-binding protein domain-containing protein</fullName>
    </recommendedName>
</protein>
<gene>
    <name evidence="1" type="ordered locus">BN4_20405</name>
</gene>
<dbReference type="SUPFAM" id="SSF53822">
    <property type="entry name" value="Periplasmic binding protein-like I"/>
    <property type="match status" value="1"/>
</dbReference>
<dbReference type="KEGG" id="dpi:BN4_20405"/>
<dbReference type="STRING" id="1322246.BN4_20405"/>
<dbReference type="eggNOG" id="COG0683">
    <property type="taxonomic scope" value="Bacteria"/>
</dbReference>
<sequence>MRRIQYSNILRVLTSLVMVSLFVWGCAPKRLPLSTDMLSTPNLLIEADSAWNEKQFEAAELYYSKALERADLDQGELPIIYNRLAQSAYADEHYHQARIALENWANLDTDVLYDIAWERTYLNTMNALGKTERLKNHLKWVLQNGTVPWATRAAVAQWYSDYFYARDDIPRSLDVLDGFYKLAPDTATRRVFENSYLTQLQSLDDSDVALLAHEVSSSNLWRFPYALVGFEHEVRKASDKDAWSAAWRNLRNLTANADLANLVPLEEKLAELEEDYGIPRIGLALALPLTGPYGKVGVKVLRGAGLAQWRLAQQGVDIDLRVINTEAPDWEKRLAALPAHYSVVGGPLRVKAFKQLYEGMDEGKRQLDKRAYFTFLATLGDLEEGKDAWRFFTSRNDEVRSLVKMTVDKLGIKDLAVFYPEEKFGRTMAETFYREAYPLGGRIKGMQSYPSHELKQWGKRVGKLLKVPADFSDNKDAPLEMPDFGAVFVPDGWGQAQTLLPNFFFYEGDQLVFLGPGLWSRALDGVRDIDEHYYRLAVCPGAWWEQSDGGRTLQTILTEEGLGRADFWVALGYDFLRFAGKLGSLPSNWEAKDVNRRIAAAQDMDFSMARMNWTDEGVASQDLYLFSPVHNGKQLVDEGKLAARIARARARREKRMEAYEQRIEEEKKKQEQTIF</sequence>
<dbReference type="AlphaFoldDB" id="M1WUA9"/>
<dbReference type="BioCyc" id="DPIE1322246:BN4_RS16260-MONOMER"/>
<dbReference type="OrthoDB" id="5410879at2"/>
<name>M1WUA9_PSEP2</name>
<organism evidence="1 2">
    <name type="scientific">Pseudodesulfovibrio piezophilus (strain DSM 21447 / JCM 15486 / C1TLV30)</name>
    <name type="common">Desulfovibrio piezophilus</name>
    <dbReference type="NCBI Taxonomy" id="1322246"/>
    <lineage>
        <taxon>Bacteria</taxon>
        <taxon>Pseudomonadati</taxon>
        <taxon>Thermodesulfobacteriota</taxon>
        <taxon>Desulfovibrionia</taxon>
        <taxon>Desulfovibrionales</taxon>
        <taxon>Desulfovibrionaceae</taxon>
    </lineage>
</organism>
<dbReference type="PATRIC" id="fig|879567.3.peg.3505"/>
<reference evidence="1 2" key="1">
    <citation type="journal article" date="2013" name="PLoS ONE">
        <title>The first genomic and proteomic characterization of a deep-sea sulfate reducer: insights into the piezophilic lifestyle of Desulfovibrio piezophilus.</title>
        <authorList>
            <person name="Pradel N."/>
            <person name="Ji B."/>
            <person name="Gimenez G."/>
            <person name="Talla E."/>
            <person name="Lenoble P."/>
            <person name="Garel M."/>
            <person name="Tamburini C."/>
            <person name="Fourquet P."/>
            <person name="Lebrun R."/>
            <person name="Bertin P."/>
            <person name="Denis Y."/>
            <person name="Pophillat M."/>
            <person name="Barbe V."/>
            <person name="Ollivier B."/>
            <person name="Dolla A."/>
        </authorList>
    </citation>
    <scope>NUCLEOTIDE SEQUENCE [LARGE SCALE GENOMIC DNA]</scope>
    <source>
        <strain evidence="2">DSM 10523 / SB164P1</strain>
    </source>
</reference>
<evidence type="ECO:0008006" key="3">
    <source>
        <dbReference type="Google" id="ProtNLM"/>
    </source>
</evidence>
<accession>M1WUA9</accession>
<evidence type="ECO:0000313" key="1">
    <source>
        <dbReference type="EMBL" id="CCH50467.1"/>
    </source>
</evidence>
<dbReference type="Gene3D" id="3.40.50.2300">
    <property type="match status" value="1"/>
</dbReference>
<dbReference type="InterPro" id="IPR028082">
    <property type="entry name" value="Peripla_BP_I"/>
</dbReference>
<dbReference type="EMBL" id="FO203427">
    <property type="protein sequence ID" value="CCH50467.1"/>
    <property type="molecule type" value="Genomic_DNA"/>
</dbReference>
<dbReference type="HOGENOM" id="CLU_024305_0_0_7"/>
<reference evidence="2" key="2">
    <citation type="journal article" date="2013" name="Stand. Genomic Sci.">
        <title>Complete genome sequence of Desulfocapsa sulfexigens, a marine deltaproteobacterium specialized in disproportionating inorganic sulfur compounds.</title>
        <authorList>
            <person name="Finster K.W."/>
            <person name="Kjeldsen K.U."/>
            <person name="Kube M."/>
            <person name="Reinhardt R."/>
            <person name="Mussmann M."/>
            <person name="Amann R."/>
            <person name="Schreiber L."/>
        </authorList>
    </citation>
    <scope>NUCLEOTIDE SEQUENCE [LARGE SCALE GENOMIC DNA]</scope>
    <source>
        <strain evidence="2">DSM 10523 / SB164P1</strain>
    </source>
</reference>
<dbReference type="RefSeq" id="WP_015416509.1">
    <property type="nucleotide sequence ID" value="NC_020409.1"/>
</dbReference>